<feature type="compositionally biased region" description="Basic residues" evidence="1">
    <location>
        <begin position="167"/>
        <end position="182"/>
    </location>
</feature>
<feature type="compositionally biased region" description="Low complexity" evidence="1">
    <location>
        <begin position="239"/>
        <end position="252"/>
    </location>
</feature>
<feature type="compositionally biased region" description="Polar residues" evidence="1">
    <location>
        <begin position="16"/>
        <end position="26"/>
    </location>
</feature>
<feature type="compositionally biased region" description="Basic residues" evidence="1">
    <location>
        <begin position="790"/>
        <end position="800"/>
    </location>
</feature>
<name>A0AAD6U4N6_9AGAR</name>
<organism evidence="2 3">
    <name type="scientific">Mycena belliarum</name>
    <dbReference type="NCBI Taxonomy" id="1033014"/>
    <lineage>
        <taxon>Eukaryota</taxon>
        <taxon>Fungi</taxon>
        <taxon>Dikarya</taxon>
        <taxon>Basidiomycota</taxon>
        <taxon>Agaricomycotina</taxon>
        <taxon>Agaricomycetes</taxon>
        <taxon>Agaricomycetidae</taxon>
        <taxon>Agaricales</taxon>
        <taxon>Marasmiineae</taxon>
        <taxon>Mycenaceae</taxon>
        <taxon>Mycena</taxon>
    </lineage>
</organism>
<reference evidence="2" key="1">
    <citation type="submission" date="2023-03" db="EMBL/GenBank/DDBJ databases">
        <title>Massive genome expansion in bonnet fungi (Mycena s.s.) driven by repeated elements and novel gene families across ecological guilds.</title>
        <authorList>
            <consortium name="Lawrence Berkeley National Laboratory"/>
            <person name="Harder C.B."/>
            <person name="Miyauchi S."/>
            <person name="Viragh M."/>
            <person name="Kuo A."/>
            <person name="Thoen E."/>
            <person name="Andreopoulos B."/>
            <person name="Lu D."/>
            <person name="Skrede I."/>
            <person name="Drula E."/>
            <person name="Henrissat B."/>
            <person name="Morin E."/>
            <person name="Kohler A."/>
            <person name="Barry K."/>
            <person name="LaButti K."/>
            <person name="Morin E."/>
            <person name="Salamov A."/>
            <person name="Lipzen A."/>
            <person name="Mereny Z."/>
            <person name="Hegedus B."/>
            <person name="Baldrian P."/>
            <person name="Stursova M."/>
            <person name="Weitz H."/>
            <person name="Taylor A."/>
            <person name="Grigoriev I.V."/>
            <person name="Nagy L.G."/>
            <person name="Martin F."/>
            <person name="Kauserud H."/>
        </authorList>
    </citation>
    <scope>NUCLEOTIDE SEQUENCE</scope>
    <source>
        <strain evidence="2">CBHHK173m</strain>
    </source>
</reference>
<keyword evidence="3" id="KW-1185">Reference proteome</keyword>
<feature type="region of interest" description="Disordered" evidence="1">
    <location>
        <begin position="440"/>
        <end position="485"/>
    </location>
</feature>
<feature type="region of interest" description="Disordered" evidence="1">
    <location>
        <begin position="239"/>
        <end position="415"/>
    </location>
</feature>
<evidence type="ECO:0000313" key="3">
    <source>
        <dbReference type="Proteomes" id="UP001222325"/>
    </source>
</evidence>
<feature type="region of interest" description="Disordered" evidence="1">
    <location>
        <begin position="592"/>
        <end position="739"/>
    </location>
</feature>
<feature type="region of interest" description="Disordered" evidence="1">
    <location>
        <begin position="161"/>
        <end position="183"/>
    </location>
</feature>
<feature type="compositionally biased region" description="Low complexity" evidence="1">
    <location>
        <begin position="712"/>
        <end position="722"/>
    </location>
</feature>
<feature type="compositionally biased region" description="Low complexity" evidence="1">
    <location>
        <begin position="274"/>
        <end position="288"/>
    </location>
</feature>
<gene>
    <name evidence="2" type="ORF">B0H15DRAFT_981174</name>
</gene>
<protein>
    <submittedName>
        <fullName evidence="2">Uncharacterized protein</fullName>
    </submittedName>
</protein>
<dbReference type="Proteomes" id="UP001222325">
    <property type="component" value="Unassembled WGS sequence"/>
</dbReference>
<feature type="region of interest" description="Disordered" evidence="1">
    <location>
        <begin position="1"/>
        <end position="103"/>
    </location>
</feature>
<comment type="caution">
    <text evidence="2">The sequence shown here is derived from an EMBL/GenBank/DDBJ whole genome shotgun (WGS) entry which is preliminary data.</text>
</comment>
<feature type="region of interest" description="Disordered" evidence="1">
    <location>
        <begin position="790"/>
        <end position="826"/>
    </location>
</feature>
<sequence>MPTRRSRSTLYARPPSSKSTLLQPGRSSYALLSPPTLSFRRCPDAAPTSADSTAVVHAHPPPNDPEALKTPRSGRKSKRCRRRHAHTRERRRKGGMRPRSLLLTPKSKSAMLSKMGTSFAPPHISCRTRAWPLRATRARHRRVPTCDPFADAHAQTPPFARAPTQRTRTRAGRGARERRHRTALQSSALSACGAEYARLDIQDGAFYLPTTYLPANPTPPRRPHPHPYACCLPTPCRAPSPARDSAARSADAASRRDVAASSHARAARPPPRWPVVAFPPLRGGAARVYRQDAARRRAARPRSTRGIPAPATPTSAQPASVPVPCTSRPRGPARLIPKSLQQAPARPSRKSRSKAPDLRIAKVSTTRGARPRAPTNALGLAPSNSTSAGSADARTERAGAHHGREMQPRGRPSRCLPLPVAPAAALKSCARRPSTDAHAARLPLAPRGVESGAQRVPAQRTDAGHENDDGPAPAHSPPPCARVRPTAPNTSLWASRTRYLRCALVHPLSTFPLPTYLPTYPPPHHLTRPHPAASIIPHPLSHTASRPTHTTRAASQCCPRAVPCRARSPARDSAARCARAAPRREVTWRLRAPRSQGPPTARPATPACRVCGGNIPPTRPPARAVHLPTKYPPTDRPNPTPPRRISQVRGRAGRTLGRQSPLAESAAASSPPALASPPKPARRVCGGDPSPRLPMSRDGFSRQLARRDKTPARSSAPALAPRFRARQGRGVRAPSHPCPRPCRCRPTPCACALSGANPRALTRASTRIKRLRFPRRRGHETRTHLDGRLRRPRRCGHGTRARISTARSRAEGESERPSALQRARTERSAEVVSADGMYGKIDGLLAVQMQACKWGRAGVQVWR</sequence>
<dbReference type="AlphaFoldDB" id="A0AAD6U4N6"/>
<dbReference type="EMBL" id="JARJCN010000024">
    <property type="protein sequence ID" value="KAJ7089231.1"/>
    <property type="molecule type" value="Genomic_DNA"/>
</dbReference>
<proteinExistence type="predicted"/>
<feature type="compositionally biased region" description="Pro residues" evidence="1">
    <location>
        <begin position="630"/>
        <end position="642"/>
    </location>
</feature>
<feature type="compositionally biased region" description="Basic and acidic residues" evidence="1">
    <location>
        <begin position="393"/>
        <end position="408"/>
    </location>
</feature>
<evidence type="ECO:0000313" key="2">
    <source>
        <dbReference type="EMBL" id="KAJ7089231.1"/>
    </source>
</evidence>
<feature type="compositionally biased region" description="Low complexity" evidence="1">
    <location>
        <begin position="304"/>
        <end position="320"/>
    </location>
</feature>
<evidence type="ECO:0000256" key="1">
    <source>
        <dbReference type="SAM" id="MobiDB-lite"/>
    </source>
</evidence>
<feature type="compositionally biased region" description="Low complexity" evidence="1">
    <location>
        <begin position="598"/>
        <end position="607"/>
    </location>
</feature>
<accession>A0AAD6U4N6</accession>
<feature type="compositionally biased region" description="Low complexity" evidence="1">
    <location>
        <begin position="660"/>
        <end position="673"/>
    </location>
</feature>
<feature type="compositionally biased region" description="Basic residues" evidence="1">
    <location>
        <begin position="72"/>
        <end position="96"/>
    </location>
</feature>